<keyword evidence="3 8" id="KW-0808">Transferase</keyword>
<keyword evidence="7 8" id="KW-0411">Iron-sulfur</keyword>
<dbReference type="GO" id="GO:0103039">
    <property type="term" value="F:protein methylthiotransferase activity"/>
    <property type="evidence" value="ECO:0007669"/>
    <property type="project" value="UniProtKB-EC"/>
</dbReference>
<dbReference type="GO" id="GO:0051539">
    <property type="term" value="F:4 iron, 4 sulfur cluster binding"/>
    <property type="evidence" value="ECO:0007669"/>
    <property type="project" value="UniProtKB-UniRule"/>
</dbReference>
<feature type="binding site" evidence="8">
    <location>
        <position position="153"/>
    </location>
    <ligand>
        <name>[4Fe-4S] cluster</name>
        <dbReference type="ChEBI" id="CHEBI:49883"/>
        <label>2</label>
        <note>4Fe-4S-S-AdoMet</note>
    </ligand>
</feature>
<evidence type="ECO:0000256" key="3">
    <source>
        <dbReference type="ARBA" id="ARBA00022679"/>
    </source>
</evidence>
<dbReference type="HAMAP" id="MF_01865">
    <property type="entry name" value="MTTase_RimO"/>
    <property type="match status" value="1"/>
</dbReference>
<dbReference type="PROSITE" id="PS51449">
    <property type="entry name" value="MTTASE_N"/>
    <property type="match status" value="1"/>
</dbReference>
<accession>A0A1V6M0J8</accession>
<dbReference type="InterPro" id="IPR005840">
    <property type="entry name" value="Ribosomal_uS12_MeSTrfase_RimO"/>
</dbReference>
<dbReference type="InterPro" id="IPR038135">
    <property type="entry name" value="Methylthiotransferase_N_sf"/>
</dbReference>
<evidence type="ECO:0000259" key="10">
    <source>
        <dbReference type="PROSITE" id="PS51918"/>
    </source>
</evidence>
<dbReference type="SMART" id="SM00729">
    <property type="entry name" value="Elp3"/>
    <property type="match status" value="1"/>
</dbReference>
<dbReference type="InterPro" id="IPR005839">
    <property type="entry name" value="Methylthiotransferase"/>
</dbReference>
<dbReference type="CDD" id="cd01335">
    <property type="entry name" value="Radical_SAM"/>
    <property type="match status" value="1"/>
</dbReference>
<proteinExistence type="inferred from homology"/>
<keyword evidence="2 8" id="KW-0963">Cytoplasm</keyword>
<dbReference type="InterPro" id="IPR002792">
    <property type="entry name" value="TRAM_dom"/>
</dbReference>
<dbReference type="SFLD" id="SFLDF00274">
    <property type="entry name" value="ribosomal_protein_S12_methylth"/>
    <property type="match status" value="1"/>
</dbReference>
<dbReference type="InterPro" id="IPR058240">
    <property type="entry name" value="rSAM_sf"/>
</dbReference>
<sequence>MKSKKVALINLGCSKNLVDAEEILGRVAEAGSTICQHPEDAEVLIINTCGFVDDSKKESIDAIFKMAKLKEDARCKKLIVTGCLAQRYPSELQKEIPEIDHVVGLKDFDTLVDLSASGYKKKKASSALCGDDWRNRIRLTPKHYAYLRISDGCDNRCTYCAIPGIRGRFHSRTIENILEEAHQMADEGVKEINVISQDTTSYGIDLYGKQQLHVLLEKLSRIEGIEWIRILYTHPRHFYPELISAIGRSDKICKYIDLPIQHSNDTILKEMGRGVTHAQIESLIDKLRSHIPKLFLRTSVIVGFPGETEEYFTGLLEFVRQIQFERLGVFTYSREEGTPAASLKEQVPKEIKEQRLKEVMLTQQEIVLKKHKNLVRNTISVIVDEKDETGKAWLGRTYGDAPDVDSKVIIRENHLKVGDIKKMMITGTRGYDLLGKTET</sequence>
<dbReference type="SFLD" id="SFLDS00029">
    <property type="entry name" value="Radical_SAM"/>
    <property type="match status" value="1"/>
</dbReference>
<dbReference type="SFLD" id="SFLDG01061">
    <property type="entry name" value="methylthiotransferase"/>
    <property type="match status" value="1"/>
</dbReference>
<feature type="binding site" evidence="8">
    <location>
        <position position="157"/>
    </location>
    <ligand>
        <name>[4Fe-4S] cluster</name>
        <dbReference type="ChEBI" id="CHEBI:49883"/>
        <label>2</label>
        <note>4Fe-4S-S-AdoMet</note>
    </ligand>
</feature>
<protein>
    <recommendedName>
        <fullName evidence="8">Ribosomal protein uS12 methylthiotransferase RimO</fullName>
        <shortName evidence="8">uS12 MTTase</shortName>
        <shortName evidence="8">uS12 methylthiotransferase</shortName>
        <ecNumber evidence="8">2.8.4.4</ecNumber>
    </recommendedName>
    <alternativeName>
        <fullName evidence="8">Ribosomal protein uS12 (aspartate-C(3))-methylthiotransferase</fullName>
    </alternativeName>
    <alternativeName>
        <fullName evidence="8">Ribosome maturation factor RimO</fullName>
    </alternativeName>
</protein>
<comment type="similarity">
    <text evidence="8">Belongs to the methylthiotransferase family. RimO subfamily.</text>
</comment>
<dbReference type="AlphaFoldDB" id="A0A1V6M0J8"/>
<keyword evidence="4 8" id="KW-0949">S-adenosyl-L-methionine</keyword>
<gene>
    <name evidence="8" type="primary">rimO</name>
    <name evidence="11" type="ORF">BIY37_05855</name>
</gene>
<comment type="function">
    <text evidence="8">Catalyzes the methylthiolation of an aspartic acid residue of ribosomal protein uS12.</text>
</comment>
<dbReference type="InterPro" id="IPR023404">
    <property type="entry name" value="rSAM_horseshoe"/>
</dbReference>
<evidence type="ECO:0000256" key="2">
    <source>
        <dbReference type="ARBA" id="ARBA00022490"/>
    </source>
</evidence>
<feature type="domain" description="Radical SAM core" evidence="10">
    <location>
        <begin position="139"/>
        <end position="369"/>
    </location>
</feature>
<comment type="cofactor">
    <cofactor evidence="8">
        <name>[4Fe-4S] cluster</name>
        <dbReference type="ChEBI" id="CHEBI:49883"/>
    </cofactor>
    <text evidence="8">Binds 2 [4Fe-4S] clusters. One cluster is coordinated with 3 cysteines and an exchangeable S-adenosyl-L-methionine.</text>
</comment>
<dbReference type="Proteomes" id="UP000242219">
    <property type="component" value="Unassembled WGS sequence"/>
</dbReference>
<dbReference type="SFLD" id="SFLDG01082">
    <property type="entry name" value="B12-binding_domain_containing"/>
    <property type="match status" value="1"/>
</dbReference>
<dbReference type="GO" id="GO:0035599">
    <property type="term" value="F:aspartic acid methylthiotransferase activity"/>
    <property type="evidence" value="ECO:0007669"/>
    <property type="project" value="TreeGrafter"/>
</dbReference>
<dbReference type="EMBL" id="MJUW02000069">
    <property type="protein sequence ID" value="OQD45908.1"/>
    <property type="molecule type" value="Genomic_DNA"/>
</dbReference>
<dbReference type="NCBIfam" id="TIGR00089">
    <property type="entry name" value="MiaB/RimO family radical SAM methylthiotransferase"/>
    <property type="match status" value="1"/>
</dbReference>
<evidence type="ECO:0000313" key="12">
    <source>
        <dbReference type="Proteomes" id="UP000242219"/>
    </source>
</evidence>
<dbReference type="GO" id="GO:0005840">
    <property type="term" value="C:ribosome"/>
    <property type="evidence" value="ECO:0007669"/>
    <property type="project" value="UniProtKB-KW"/>
</dbReference>
<dbReference type="PANTHER" id="PTHR43837:SF1">
    <property type="entry name" value="RIBOSOMAL PROTEIN US12 METHYLTHIOTRANSFERASE RIMO"/>
    <property type="match status" value="1"/>
</dbReference>
<dbReference type="InterPro" id="IPR006638">
    <property type="entry name" value="Elp3/MiaA/NifB-like_rSAM"/>
</dbReference>
<dbReference type="PROSITE" id="PS51918">
    <property type="entry name" value="RADICAL_SAM"/>
    <property type="match status" value="1"/>
</dbReference>
<keyword evidence="12" id="KW-1185">Reference proteome</keyword>
<evidence type="ECO:0000259" key="9">
    <source>
        <dbReference type="PROSITE" id="PS51449"/>
    </source>
</evidence>
<keyword evidence="6 8" id="KW-0408">Iron</keyword>
<reference evidence="11 12" key="1">
    <citation type="journal article" date="2016" name="Genome Announc.">
        <title>Draft Genome Sequence of the Anaerobic Ammonium-Oxidizing Bacterium 'Candidatus Brocadia sp. 40'.</title>
        <authorList>
            <person name="Ali M."/>
            <person name="Haroon M.F."/>
            <person name="Narita Y."/>
            <person name="Zhang L."/>
            <person name="Rangel Shaw D."/>
            <person name="Okabe S."/>
            <person name="Saikaly P.E."/>
        </authorList>
    </citation>
    <scope>NUCLEOTIDE SEQUENCE [LARGE SCALE GENOMIC DNA]</scope>
    <source>
        <strain evidence="11 12">40</strain>
    </source>
</reference>
<comment type="caution">
    <text evidence="11">The sequence shown here is derived from an EMBL/GenBank/DDBJ whole genome shotgun (WGS) entry which is preliminary data.</text>
</comment>
<feature type="binding site" evidence="8">
    <location>
        <position position="13"/>
    </location>
    <ligand>
        <name>[4Fe-4S] cluster</name>
        <dbReference type="ChEBI" id="CHEBI:49883"/>
        <label>1</label>
    </ligand>
</feature>
<evidence type="ECO:0000256" key="6">
    <source>
        <dbReference type="ARBA" id="ARBA00023004"/>
    </source>
</evidence>
<dbReference type="Gene3D" id="3.40.50.12160">
    <property type="entry name" value="Methylthiotransferase, N-terminal domain"/>
    <property type="match status" value="1"/>
</dbReference>
<dbReference type="GO" id="GO:0006400">
    <property type="term" value="P:tRNA modification"/>
    <property type="evidence" value="ECO:0007669"/>
    <property type="project" value="InterPro"/>
</dbReference>
<comment type="subcellular location">
    <subcellularLocation>
        <location evidence="8">Cytoplasm</location>
    </subcellularLocation>
</comment>
<dbReference type="Pfam" id="PF04055">
    <property type="entry name" value="Radical_SAM"/>
    <property type="match status" value="1"/>
</dbReference>
<dbReference type="InterPro" id="IPR020612">
    <property type="entry name" value="Methylthiotransferase_CS"/>
</dbReference>
<feature type="binding site" evidence="8">
    <location>
        <position position="49"/>
    </location>
    <ligand>
        <name>[4Fe-4S] cluster</name>
        <dbReference type="ChEBI" id="CHEBI:49883"/>
        <label>1</label>
    </ligand>
</feature>
<dbReference type="RefSeq" id="WP_070066892.1">
    <property type="nucleotide sequence ID" value="NZ_MJUW02000069.1"/>
</dbReference>
<dbReference type="Gene3D" id="3.80.30.20">
    <property type="entry name" value="tm_1862 like domain"/>
    <property type="match status" value="1"/>
</dbReference>
<dbReference type="Gene3D" id="2.40.50.140">
    <property type="entry name" value="Nucleic acid-binding proteins"/>
    <property type="match status" value="1"/>
</dbReference>
<feature type="domain" description="MTTase N-terminal" evidence="9">
    <location>
        <begin position="4"/>
        <end position="120"/>
    </location>
</feature>
<dbReference type="InterPro" id="IPR013848">
    <property type="entry name" value="Methylthiotransferase_N"/>
</dbReference>
<organism evidence="11 12">
    <name type="scientific">Candidatus Brocadia sapporoensis</name>
    <dbReference type="NCBI Taxonomy" id="392547"/>
    <lineage>
        <taxon>Bacteria</taxon>
        <taxon>Pseudomonadati</taxon>
        <taxon>Planctomycetota</taxon>
        <taxon>Candidatus Brocadiia</taxon>
        <taxon>Candidatus Brocadiales</taxon>
        <taxon>Candidatus Brocadiaceae</taxon>
        <taxon>Candidatus Brocadia</taxon>
    </lineage>
</organism>
<evidence type="ECO:0000256" key="4">
    <source>
        <dbReference type="ARBA" id="ARBA00022691"/>
    </source>
</evidence>
<feature type="binding site" evidence="8">
    <location>
        <position position="83"/>
    </location>
    <ligand>
        <name>[4Fe-4S] cluster</name>
        <dbReference type="ChEBI" id="CHEBI:49883"/>
        <label>1</label>
    </ligand>
</feature>
<keyword evidence="11" id="KW-0687">Ribonucleoprotein</keyword>
<evidence type="ECO:0000313" key="11">
    <source>
        <dbReference type="EMBL" id="OQD45908.1"/>
    </source>
</evidence>
<comment type="catalytic activity">
    <reaction evidence="8">
        <text>L-aspartate(89)-[ribosomal protein uS12]-hydrogen + (sulfur carrier)-SH + AH2 + 2 S-adenosyl-L-methionine = 3-methylsulfanyl-L-aspartate(89)-[ribosomal protein uS12]-hydrogen + (sulfur carrier)-H + 5'-deoxyadenosine + L-methionine + A + S-adenosyl-L-homocysteine + 2 H(+)</text>
        <dbReference type="Rhea" id="RHEA:37087"/>
        <dbReference type="Rhea" id="RHEA-COMP:10460"/>
        <dbReference type="Rhea" id="RHEA-COMP:10461"/>
        <dbReference type="Rhea" id="RHEA-COMP:14737"/>
        <dbReference type="Rhea" id="RHEA-COMP:14739"/>
        <dbReference type="ChEBI" id="CHEBI:13193"/>
        <dbReference type="ChEBI" id="CHEBI:15378"/>
        <dbReference type="ChEBI" id="CHEBI:17319"/>
        <dbReference type="ChEBI" id="CHEBI:17499"/>
        <dbReference type="ChEBI" id="CHEBI:29917"/>
        <dbReference type="ChEBI" id="CHEBI:29961"/>
        <dbReference type="ChEBI" id="CHEBI:57844"/>
        <dbReference type="ChEBI" id="CHEBI:57856"/>
        <dbReference type="ChEBI" id="CHEBI:59789"/>
        <dbReference type="ChEBI" id="CHEBI:64428"/>
        <dbReference type="ChEBI" id="CHEBI:73599"/>
        <dbReference type="EC" id="2.8.4.4"/>
    </reaction>
</comment>
<dbReference type="Pfam" id="PF18693">
    <property type="entry name" value="TRAM_2"/>
    <property type="match status" value="1"/>
</dbReference>
<dbReference type="PANTHER" id="PTHR43837">
    <property type="entry name" value="RIBOSOMAL PROTEIN S12 METHYLTHIOTRANSFERASE RIMO"/>
    <property type="match status" value="1"/>
</dbReference>
<keyword evidence="11" id="KW-0689">Ribosomal protein</keyword>
<keyword evidence="5 8" id="KW-0479">Metal-binding</keyword>
<evidence type="ECO:0000256" key="5">
    <source>
        <dbReference type="ARBA" id="ARBA00022723"/>
    </source>
</evidence>
<keyword evidence="1 8" id="KW-0004">4Fe-4S</keyword>
<feature type="binding site" evidence="8">
    <location>
        <position position="160"/>
    </location>
    <ligand>
        <name>[4Fe-4S] cluster</name>
        <dbReference type="ChEBI" id="CHEBI:49883"/>
        <label>2</label>
        <note>4Fe-4S-S-AdoMet</note>
    </ligand>
</feature>
<dbReference type="EC" id="2.8.4.4" evidence="8"/>
<dbReference type="GO" id="GO:0005829">
    <property type="term" value="C:cytosol"/>
    <property type="evidence" value="ECO:0007669"/>
    <property type="project" value="TreeGrafter"/>
</dbReference>
<evidence type="ECO:0000256" key="7">
    <source>
        <dbReference type="ARBA" id="ARBA00023014"/>
    </source>
</evidence>
<name>A0A1V6M0J8_9BACT</name>
<dbReference type="InterPro" id="IPR007197">
    <property type="entry name" value="rSAM"/>
</dbReference>
<dbReference type="PROSITE" id="PS01278">
    <property type="entry name" value="MTTASE_RADICAL"/>
    <property type="match status" value="1"/>
</dbReference>
<dbReference type="NCBIfam" id="TIGR01125">
    <property type="entry name" value="30S ribosomal protein S12 methylthiotransferase RimO"/>
    <property type="match status" value="1"/>
</dbReference>
<dbReference type="Pfam" id="PF00919">
    <property type="entry name" value="UPF0004"/>
    <property type="match status" value="1"/>
</dbReference>
<evidence type="ECO:0000256" key="8">
    <source>
        <dbReference type="HAMAP-Rule" id="MF_01865"/>
    </source>
</evidence>
<dbReference type="GO" id="GO:0046872">
    <property type="term" value="F:metal ion binding"/>
    <property type="evidence" value="ECO:0007669"/>
    <property type="project" value="UniProtKB-KW"/>
</dbReference>
<dbReference type="FunFam" id="3.80.30.20:FF:000001">
    <property type="entry name" value="tRNA-2-methylthio-N(6)-dimethylallyladenosine synthase 2"/>
    <property type="match status" value="1"/>
</dbReference>
<evidence type="ECO:0000256" key="1">
    <source>
        <dbReference type="ARBA" id="ARBA00022485"/>
    </source>
</evidence>
<dbReference type="InterPro" id="IPR012340">
    <property type="entry name" value="NA-bd_OB-fold"/>
</dbReference>
<dbReference type="SUPFAM" id="SSF102114">
    <property type="entry name" value="Radical SAM enzymes"/>
    <property type="match status" value="1"/>
</dbReference>